<dbReference type="OrthoDB" id="1422500at2"/>
<sequence>MKNIILCLLFFITVFYLHSCKKKTFTKQIAKKVITINPNDAKQEVYLSELVDSISYIKLETNPDCIMGKVREIIIKGKYIYAVDQSQMQVLVFDKKGKFISKLDKKGKGPDEYSLLGPVFISDDEKYIEVIDLLGDKSHLFKYSNIEFDLIDRKDFSAPSANSCRKGNDNIYYFSTQQIDNSIKGEITNADIVMVENSKIKKALFEKRIITNNMTFSPTSETFTKNKKNELFVSLMYNNTFFKLSNKNAYPILTVDFGEYSINNSIGLKSTSDQEKYLEKDTEGLASFPILNANDSNVLAFSYYFKENLKNNLHQYIKLKKSKKVFHTKEIVNDITSFPNNVFISSYFYAVNHEVLYQDFLVDIVLPWYHLKEEEIKVKEIGEIKINDNPIILLMKLKE</sequence>
<name>A0A098LTK5_9FLAO</name>
<proteinExistence type="predicted"/>
<gene>
    <name evidence="1" type="ORF">JCM19538_2759</name>
</gene>
<dbReference type="RefSeq" id="WP_045372032.1">
    <property type="nucleotide sequence ID" value="NZ_BBNY01000026.1"/>
</dbReference>
<evidence type="ECO:0008006" key="3">
    <source>
        <dbReference type="Google" id="ProtNLM"/>
    </source>
</evidence>
<dbReference type="Proteomes" id="UP000030184">
    <property type="component" value="Unassembled WGS sequence"/>
</dbReference>
<dbReference type="EMBL" id="BBNY01000026">
    <property type="protein sequence ID" value="GAL89713.1"/>
    <property type="molecule type" value="Genomic_DNA"/>
</dbReference>
<evidence type="ECO:0000313" key="2">
    <source>
        <dbReference type="Proteomes" id="UP000030184"/>
    </source>
</evidence>
<organism evidence="1 2">
    <name type="scientific">Jejuia pallidilutea</name>
    <dbReference type="NCBI Taxonomy" id="504487"/>
    <lineage>
        <taxon>Bacteria</taxon>
        <taxon>Pseudomonadati</taxon>
        <taxon>Bacteroidota</taxon>
        <taxon>Flavobacteriia</taxon>
        <taxon>Flavobacteriales</taxon>
        <taxon>Flavobacteriaceae</taxon>
        <taxon>Jejuia</taxon>
    </lineage>
</organism>
<keyword evidence="2" id="KW-1185">Reference proteome</keyword>
<reference evidence="2" key="1">
    <citation type="journal article" date="2014" name="Genome Announc.">
        <title>Draft Genome Sequence of Marine Flavobacterium Jejuia pallidilutea Strain 11shimoA1 and Pigmentation Mutants.</title>
        <authorList>
            <person name="Takatani N."/>
            <person name="Nakanishi M."/>
            <person name="Meirelles P."/>
            <person name="Mino S."/>
            <person name="Suda W."/>
            <person name="Oshima K."/>
            <person name="Hattori M."/>
            <person name="Ohkuma M."/>
            <person name="Hosokawa M."/>
            <person name="Miyashita K."/>
            <person name="Thompson F.L."/>
            <person name="Niwa A."/>
            <person name="Sawabe T."/>
            <person name="Sawabe T."/>
        </authorList>
    </citation>
    <scope>NUCLEOTIDE SEQUENCE [LARGE SCALE GENOMIC DNA]</scope>
    <source>
        <strain evidence="2">JCM 19538</strain>
    </source>
</reference>
<dbReference type="Pfam" id="PF17170">
    <property type="entry name" value="DUF5128"/>
    <property type="match status" value="1"/>
</dbReference>
<accession>A0A098LTK5</accession>
<protein>
    <recommendedName>
        <fullName evidence="3">6-bladed beta-propeller protein</fullName>
    </recommendedName>
</protein>
<dbReference type="AlphaFoldDB" id="A0A098LTK5"/>
<evidence type="ECO:0000313" key="1">
    <source>
        <dbReference type="EMBL" id="GAL89713.1"/>
    </source>
</evidence>
<comment type="caution">
    <text evidence="1">The sequence shown here is derived from an EMBL/GenBank/DDBJ whole genome shotgun (WGS) entry which is preliminary data.</text>
</comment>